<protein>
    <recommendedName>
        <fullName evidence="1">diguanylate cyclase</fullName>
        <ecNumber evidence="1">2.7.7.65</ecNumber>
    </recommendedName>
</protein>
<dbReference type="AlphaFoldDB" id="K2JN32"/>
<sequence>MFGYVVSRKQGESEALILPSGFQSDKTRPSFGPAFIAFRLQSLLALIAGCLAVIIAGMELFHYGGDLLYPAGNGPNPLTLICVLLLSIALIYKTLFPVVHPWRRGLFALVFVLALFRLAETYLFAVTPLSDVAALLFNRYPRDDMTMSTAISLMLFSLGAFLRPVAPVSGFVITLSGLVPVSFVFLIYSYGLTAASVDMSPATLALLILIGFSSIFSFSRSVILRPLLTTSAWGRMARLQLFGTIVGVWIVGAVSHLTETAMMFEAILASAMWLFGMIILVSGSVFERIERDRRALLREVEHRARHDPLTGLLNRHAVGDYVAMVQHMARGRRRDDGEITVGVILADIDLFKRVNDTLGHEVGDRVLQSVAGVLRGKLRSSDMVARWGGEEFLMLLPEATLDQTMNTAQVLRTAIATHVSWKNGVEVEPITISIGVACYDSRNGAESLEQTIQHADTALYSAKTQGRNRVKCFKSERGKTVRSTDLLPPRDRVH</sequence>
<dbReference type="Gene3D" id="3.30.70.270">
    <property type="match status" value="1"/>
</dbReference>
<feature type="domain" description="GGDEF" evidence="4">
    <location>
        <begin position="339"/>
        <end position="475"/>
    </location>
</feature>
<evidence type="ECO:0000256" key="2">
    <source>
        <dbReference type="ARBA" id="ARBA00034247"/>
    </source>
</evidence>
<dbReference type="GO" id="GO:0016301">
    <property type="term" value="F:kinase activity"/>
    <property type="evidence" value="ECO:0007669"/>
    <property type="project" value="UniProtKB-KW"/>
</dbReference>
<dbReference type="NCBIfam" id="TIGR00254">
    <property type="entry name" value="GGDEF"/>
    <property type="match status" value="1"/>
</dbReference>
<feature type="transmembrane region" description="Helical" evidence="3">
    <location>
        <begin position="78"/>
        <end position="99"/>
    </location>
</feature>
<name>K2JN32_9RHOB</name>
<dbReference type="STRING" id="1208323.B30_09123"/>
<dbReference type="InterPro" id="IPR050469">
    <property type="entry name" value="Diguanylate_Cyclase"/>
</dbReference>
<dbReference type="PATRIC" id="fig|1208323.3.peg.1886"/>
<reference evidence="5 6" key="1">
    <citation type="submission" date="2012-09" db="EMBL/GenBank/DDBJ databases">
        <title>Celeribacter baekdonensis B30 Genome Sequencing.</title>
        <authorList>
            <person name="Wang W."/>
        </authorList>
    </citation>
    <scope>NUCLEOTIDE SEQUENCE [LARGE SCALE GENOMIC DNA]</scope>
    <source>
        <strain evidence="5 6">B30</strain>
    </source>
</reference>
<evidence type="ECO:0000313" key="6">
    <source>
        <dbReference type="Proteomes" id="UP000006762"/>
    </source>
</evidence>
<comment type="catalytic activity">
    <reaction evidence="2">
        <text>2 GTP = 3',3'-c-di-GMP + 2 diphosphate</text>
        <dbReference type="Rhea" id="RHEA:24898"/>
        <dbReference type="ChEBI" id="CHEBI:33019"/>
        <dbReference type="ChEBI" id="CHEBI:37565"/>
        <dbReference type="ChEBI" id="CHEBI:58805"/>
        <dbReference type="EC" id="2.7.7.65"/>
    </reaction>
</comment>
<dbReference type="InterPro" id="IPR000160">
    <property type="entry name" value="GGDEF_dom"/>
</dbReference>
<keyword evidence="5" id="KW-0808">Transferase</keyword>
<feature type="transmembrane region" description="Helical" evidence="3">
    <location>
        <begin position="169"/>
        <end position="190"/>
    </location>
</feature>
<keyword evidence="3" id="KW-0812">Transmembrane</keyword>
<comment type="caution">
    <text evidence="5">The sequence shown here is derived from an EMBL/GenBank/DDBJ whole genome shotgun (WGS) entry which is preliminary data.</text>
</comment>
<feature type="transmembrane region" description="Helical" evidence="3">
    <location>
        <begin position="266"/>
        <end position="286"/>
    </location>
</feature>
<dbReference type="PROSITE" id="PS50887">
    <property type="entry name" value="GGDEF"/>
    <property type="match status" value="1"/>
</dbReference>
<dbReference type="SMART" id="SM00267">
    <property type="entry name" value="GGDEF"/>
    <property type="match status" value="1"/>
</dbReference>
<dbReference type="PANTHER" id="PTHR45138">
    <property type="entry name" value="REGULATORY COMPONENTS OF SENSORY TRANSDUCTION SYSTEM"/>
    <property type="match status" value="1"/>
</dbReference>
<evidence type="ECO:0000313" key="5">
    <source>
        <dbReference type="EMBL" id="EKE71919.1"/>
    </source>
</evidence>
<dbReference type="InterPro" id="IPR029787">
    <property type="entry name" value="Nucleotide_cyclase"/>
</dbReference>
<keyword evidence="6" id="KW-1185">Reference proteome</keyword>
<accession>K2JN32</accession>
<feature type="transmembrane region" description="Helical" evidence="3">
    <location>
        <begin position="36"/>
        <end position="58"/>
    </location>
</feature>
<feature type="transmembrane region" description="Helical" evidence="3">
    <location>
        <begin position="145"/>
        <end position="162"/>
    </location>
</feature>
<keyword evidence="3" id="KW-1133">Transmembrane helix</keyword>
<evidence type="ECO:0000256" key="1">
    <source>
        <dbReference type="ARBA" id="ARBA00012528"/>
    </source>
</evidence>
<dbReference type="InterPro" id="IPR043128">
    <property type="entry name" value="Rev_trsase/Diguanyl_cyclase"/>
</dbReference>
<keyword evidence="5" id="KW-0418">Kinase</keyword>
<feature type="transmembrane region" description="Helical" evidence="3">
    <location>
        <begin position="106"/>
        <end position="125"/>
    </location>
</feature>
<dbReference type="Proteomes" id="UP000006762">
    <property type="component" value="Unassembled WGS sequence"/>
</dbReference>
<gene>
    <name evidence="5" type="ORF">B30_09123</name>
</gene>
<dbReference type="CDD" id="cd01949">
    <property type="entry name" value="GGDEF"/>
    <property type="match status" value="1"/>
</dbReference>
<dbReference type="SUPFAM" id="SSF55073">
    <property type="entry name" value="Nucleotide cyclase"/>
    <property type="match status" value="1"/>
</dbReference>
<feature type="transmembrane region" description="Helical" evidence="3">
    <location>
        <begin position="202"/>
        <end position="224"/>
    </location>
</feature>
<evidence type="ECO:0000259" key="4">
    <source>
        <dbReference type="PROSITE" id="PS50887"/>
    </source>
</evidence>
<feature type="transmembrane region" description="Helical" evidence="3">
    <location>
        <begin position="236"/>
        <end position="254"/>
    </location>
</feature>
<dbReference type="EMBL" id="AMRK01000004">
    <property type="protein sequence ID" value="EKE71919.1"/>
    <property type="molecule type" value="Genomic_DNA"/>
</dbReference>
<dbReference type="eggNOG" id="COG3706">
    <property type="taxonomic scope" value="Bacteria"/>
</dbReference>
<organism evidence="5 6">
    <name type="scientific">Celeribacter baekdonensis B30</name>
    <dbReference type="NCBI Taxonomy" id="1208323"/>
    <lineage>
        <taxon>Bacteria</taxon>
        <taxon>Pseudomonadati</taxon>
        <taxon>Pseudomonadota</taxon>
        <taxon>Alphaproteobacteria</taxon>
        <taxon>Rhodobacterales</taxon>
        <taxon>Roseobacteraceae</taxon>
        <taxon>Celeribacter</taxon>
    </lineage>
</organism>
<dbReference type="Pfam" id="PF00990">
    <property type="entry name" value="GGDEF"/>
    <property type="match status" value="1"/>
</dbReference>
<dbReference type="EC" id="2.7.7.65" evidence="1"/>
<proteinExistence type="predicted"/>
<evidence type="ECO:0000256" key="3">
    <source>
        <dbReference type="SAM" id="Phobius"/>
    </source>
</evidence>
<dbReference type="PANTHER" id="PTHR45138:SF9">
    <property type="entry name" value="DIGUANYLATE CYCLASE DGCM-RELATED"/>
    <property type="match status" value="1"/>
</dbReference>
<dbReference type="FunFam" id="3.30.70.270:FF:000001">
    <property type="entry name" value="Diguanylate cyclase domain protein"/>
    <property type="match status" value="1"/>
</dbReference>
<dbReference type="GO" id="GO:0052621">
    <property type="term" value="F:diguanylate cyclase activity"/>
    <property type="evidence" value="ECO:0007669"/>
    <property type="project" value="UniProtKB-EC"/>
</dbReference>
<keyword evidence="3" id="KW-0472">Membrane</keyword>